<gene>
    <name evidence="1 2" type="primary">anmK</name>
    <name evidence="2" type="ORF">DTO96_102277</name>
</gene>
<reference evidence="3" key="1">
    <citation type="submission" date="2018-07" db="EMBL/GenBank/DDBJ databases">
        <authorList>
            <person name="Kim H."/>
        </authorList>
    </citation>
    <scope>NUCLEOTIDE SEQUENCE [LARGE SCALE GENOMIC DNA]</scope>
    <source>
        <strain evidence="3">F02</strain>
    </source>
</reference>
<keyword evidence="1" id="KW-0067">ATP-binding</keyword>
<dbReference type="Pfam" id="PF03702">
    <property type="entry name" value="AnmK"/>
    <property type="match status" value="1"/>
</dbReference>
<dbReference type="GO" id="GO:0097175">
    <property type="term" value="P:1,6-anhydro-N-acetyl-beta-muramic acid catabolic process"/>
    <property type="evidence" value="ECO:0007669"/>
    <property type="project" value="UniProtKB-UniRule"/>
</dbReference>
<evidence type="ECO:0000313" key="3">
    <source>
        <dbReference type="Proteomes" id="UP000252182"/>
    </source>
</evidence>
<dbReference type="SUPFAM" id="SSF53067">
    <property type="entry name" value="Actin-like ATPase domain"/>
    <property type="match status" value="1"/>
</dbReference>
<dbReference type="OrthoDB" id="9763949at2"/>
<dbReference type="InterPro" id="IPR043129">
    <property type="entry name" value="ATPase_NBD"/>
</dbReference>
<keyword evidence="3" id="KW-1185">Reference proteome</keyword>
<dbReference type="CDD" id="cd24050">
    <property type="entry name" value="ASKHA_NBD_ANMK"/>
    <property type="match status" value="1"/>
</dbReference>
<dbReference type="RefSeq" id="WP_114563587.1">
    <property type="nucleotide sequence ID" value="NZ_CP031124.1"/>
</dbReference>
<dbReference type="Proteomes" id="UP000252182">
    <property type="component" value="Chromosome"/>
</dbReference>
<dbReference type="PANTHER" id="PTHR30605:SF0">
    <property type="entry name" value="ANHYDRO-N-ACETYLMURAMIC ACID KINASE"/>
    <property type="match status" value="1"/>
</dbReference>
<keyword evidence="1 2" id="KW-0808">Transferase</keyword>
<comment type="catalytic activity">
    <reaction evidence="1">
        <text>1,6-anhydro-N-acetyl-beta-muramate + ATP + H2O = N-acetyl-D-muramate 6-phosphate + ADP + H(+)</text>
        <dbReference type="Rhea" id="RHEA:24952"/>
        <dbReference type="ChEBI" id="CHEBI:15377"/>
        <dbReference type="ChEBI" id="CHEBI:15378"/>
        <dbReference type="ChEBI" id="CHEBI:30616"/>
        <dbReference type="ChEBI" id="CHEBI:58690"/>
        <dbReference type="ChEBI" id="CHEBI:58722"/>
        <dbReference type="ChEBI" id="CHEBI:456216"/>
        <dbReference type="EC" id="2.7.1.170"/>
    </reaction>
</comment>
<feature type="binding site" evidence="1">
    <location>
        <begin position="14"/>
        <end position="21"/>
    </location>
    <ligand>
        <name>ATP</name>
        <dbReference type="ChEBI" id="CHEBI:30616"/>
    </ligand>
</feature>
<dbReference type="UniPathway" id="UPA00343"/>
<keyword evidence="1 2" id="KW-0418">Kinase</keyword>
<keyword evidence="1" id="KW-0547">Nucleotide-binding</keyword>
<dbReference type="GO" id="GO:0006040">
    <property type="term" value="P:amino sugar metabolic process"/>
    <property type="evidence" value="ECO:0007669"/>
    <property type="project" value="InterPro"/>
</dbReference>
<comment type="function">
    <text evidence="1">Catalyzes the specific phosphorylation of 1,6-anhydro-N-acetylmuramic acid (anhMurNAc) with the simultaneous cleavage of the 1,6-anhydro ring, generating MurNAc-6-P. Is required for the utilization of anhMurNAc either imported from the medium or derived from its own cell wall murein, and thus plays a role in cell wall recycling.</text>
</comment>
<evidence type="ECO:0000313" key="2">
    <source>
        <dbReference type="EMBL" id="AXF86522.1"/>
    </source>
</evidence>
<dbReference type="GO" id="GO:0016773">
    <property type="term" value="F:phosphotransferase activity, alcohol group as acceptor"/>
    <property type="evidence" value="ECO:0007669"/>
    <property type="project" value="UniProtKB-UniRule"/>
</dbReference>
<dbReference type="EC" id="2.7.1.170" evidence="1"/>
<name>A0A345DDT4_9BURK</name>
<dbReference type="Gene3D" id="3.30.420.40">
    <property type="match status" value="2"/>
</dbReference>
<comment type="pathway">
    <text evidence="1">Amino-sugar metabolism; 1,6-anhydro-N-acetylmuramate degradation.</text>
</comment>
<accession>A0A345DDT4</accession>
<organism evidence="2 3">
    <name type="scientific">Ephemeroptericola cinctiostellae</name>
    <dbReference type="NCBI Taxonomy" id="2268024"/>
    <lineage>
        <taxon>Bacteria</taxon>
        <taxon>Pseudomonadati</taxon>
        <taxon>Pseudomonadota</taxon>
        <taxon>Betaproteobacteria</taxon>
        <taxon>Burkholderiales</taxon>
        <taxon>Burkholderiaceae</taxon>
        <taxon>Ephemeroptericola</taxon>
    </lineage>
</organism>
<dbReference type="PANTHER" id="PTHR30605">
    <property type="entry name" value="ANHYDRO-N-ACETYLMURAMIC ACID KINASE"/>
    <property type="match status" value="1"/>
</dbReference>
<dbReference type="GO" id="GO:0009254">
    <property type="term" value="P:peptidoglycan turnover"/>
    <property type="evidence" value="ECO:0007669"/>
    <property type="project" value="UniProtKB-UniRule"/>
</dbReference>
<dbReference type="InterPro" id="IPR005338">
    <property type="entry name" value="Anhydro_N_Ac-Mur_kinase"/>
</dbReference>
<keyword evidence="1" id="KW-0119">Carbohydrate metabolism</keyword>
<comment type="similarity">
    <text evidence="1">Belongs to the anhydro-N-acetylmuramic acid kinase family.</text>
</comment>
<dbReference type="HAMAP" id="MF_01270">
    <property type="entry name" value="AnhMurNAc_kinase"/>
    <property type="match status" value="1"/>
</dbReference>
<sequence length="367" mass="39478">MNNQPHIYLGVMSGTSLDGADVVALEVADGHFEVIGAFSTPFNESLRASCLHLQSAQADEIHTAQLVANQLADLYSQTINALMADLELTPAEVKAVGVHGQTIRHRPELSYTVQLNQPARIAEQTGLTVVSDFRARDLAAGGHGAPLVPAFHDALWRLTDKNRVVVNIGGFANISVLNVHQATFGFDTGPGNVLMDLWVAHHQGLTYDANGAWAAQGQIDAPLLTRMLADPYFQQPAPKSTGRDYFNWNWLNDQCTHHPKVSAIDVQATLLALTAHSIAQDIHKASPECHDIVVAGGGALNRALMLELQMLCHCPVTNSGTLGIDPMHLEGAAFAWLAYRTMNHLSGNLPAVTGARGERILGHITPA</sequence>
<comment type="pathway">
    <text evidence="1">Cell wall biogenesis; peptidoglycan recycling.</text>
</comment>
<dbReference type="GO" id="GO:0016301">
    <property type="term" value="F:kinase activity"/>
    <property type="evidence" value="ECO:0007669"/>
    <property type="project" value="UniProtKB-KW"/>
</dbReference>
<proteinExistence type="inferred from homology"/>
<dbReference type="EMBL" id="CP031124">
    <property type="protein sequence ID" value="AXF86522.1"/>
    <property type="molecule type" value="Genomic_DNA"/>
</dbReference>
<protein>
    <recommendedName>
        <fullName evidence="1">Anhydro-N-acetylmuramic acid kinase</fullName>
        <ecNumber evidence="1">2.7.1.170</ecNumber>
    </recommendedName>
    <alternativeName>
        <fullName evidence="1">AnhMurNAc kinase</fullName>
    </alternativeName>
</protein>
<dbReference type="GO" id="GO:0005524">
    <property type="term" value="F:ATP binding"/>
    <property type="evidence" value="ECO:0007669"/>
    <property type="project" value="UniProtKB-UniRule"/>
</dbReference>
<dbReference type="KEGG" id="hyf:DTO96_102277"/>
<dbReference type="AlphaFoldDB" id="A0A345DDT4"/>
<dbReference type="NCBIfam" id="NF007139">
    <property type="entry name" value="PRK09585.1-3"/>
    <property type="match status" value="1"/>
</dbReference>
<dbReference type="UniPathway" id="UPA00544"/>
<evidence type="ECO:0000256" key="1">
    <source>
        <dbReference type="HAMAP-Rule" id="MF_01270"/>
    </source>
</evidence>